<proteinExistence type="predicted"/>
<sequence>MHTNLGPLMDTSSREPHEVAVEALATLSEYLERSLDKGASLILVRSHADRSDIYLGEAGEAQEEWARCGFIRNALVAEILEATRAGLNSLSIDGQTYRFVRTFTQVAQHGAIVFSAA</sequence>
<gene>
    <name evidence="1" type="ORF">B0G62_102535</name>
</gene>
<reference evidence="1 2" key="1">
    <citation type="submission" date="2018-01" db="EMBL/GenBank/DDBJ databases">
        <title>Genomic Encyclopedia of Type Strains, Phase III (KMG-III): the genomes of soil and plant-associated and newly described type strains.</title>
        <authorList>
            <person name="Whitman W."/>
        </authorList>
    </citation>
    <scope>NUCLEOTIDE SEQUENCE [LARGE SCALE GENOMIC DNA]</scope>
    <source>
        <strain evidence="1 2">JCM 18070</strain>
    </source>
</reference>
<organism evidence="1 2">
    <name type="scientific">Paraburkholderia eburnea</name>
    <dbReference type="NCBI Taxonomy" id="1189126"/>
    <lineage>
        <taxon>Bacteria</taxon>
        <taxon>Pseudomonadati</taxon>
        <taxon>Pseudomonadota</taxon>
        <taxon>Betaproteobacteria</taxon>
        <taxon>Burkholderiales</taxon>
        <taxon>Burkholderiaceae</taxon>
        <taxon>Paraburkholderia</taxon>
    </lineage>
</organism>
<accession>A0A2S4MJW8</accession>
<protein>
    <submittedName>
        <fullName evidence="1">Uncharacterized protein</fullName>
    </submittedName>
</protein>
<dbReference type="Proteomes" id="UP000237381">
    <property type="component" value="Unassembled WGS sequence"/>
</dbReference>
<comment type="caution">
    <text evidence="1">The sequence shown here is derived from an EMBL/GenBank/DDBJ whole genome shotgun (WGS) entry which is preliminary data.</text>
</comment>
<name>A0A2S4MJW8_9BURK</name>
<dbReference type="EMBL" id="PQGA01000002">
    <property type="protein sequence ID" value="POR54925.1"/>
    <property type="molecule type" value="Genomic_DNA"/>
</dbReference>
<evidence type="ECO:0000313" key="1">
    <source>
        <dbReference type="EMBL" id="POR54925.1"/>
    </source>
</evidence>
<dbReference type="AlphaFoldDB" id="A0A2S4MJW8"/>
<evidence type="ECO:0000313" key="2">
    <source>
        <dbReference type="Proteomes" id="UP000237381"/>
    </source>
</evidence>
<keyword evidence="2" id="KW-1185">Reference proteome</keyword>